<gene>
    <name evidence="2" type="ORF">MW046_18115</name>
</gene>
<keyword evidence="1" id="KW-1133">Transmembrane helix</keyword>
<dbReference type="Proteomes" id="UP000831768">
    <property type="component" value="Plasmid unnamed3"/>
</dbReference>
<dbReference type="GO" id="GO:0016787">
    <property type="term" value="F:hydrolase activity"/>
    <property type="evidence" value="ECO:0007669"/>
    <property type="project" value="UniProtKB-KW"/>
</dbReference>
<proteinExistence type="predicted"/>
<name>A0A8U0A776_9EURY</name>
<protein>
    <submittedName>
        <fullName evidence="2">Metal-dependent hydrolase</fullName>
    </submittedName>
</protein>
<accession>A0A8U0A776</accession>
<dbReference type="EMBL" id="CP096022">
    <property type="protein sequence ID" value="UPM44975.1"/>
    <property type="molecule type" value="Genomic_DNA"/>
</dbReference>
<evidence type="ECO:0000256" key="1">
    <source>
        <dbReference type="SAM" id="Phobius"/>
    </source>
</evidence>
<dbReference type="Pfam" id="PF04307">
    <property type="entry name" value="YdjM"/>
    <property type="match status" value="1"/>
</dbReference>
<keyword evidence="1" id="KW-0812">Transmembrane</keyword>
<keyword evidence="2" id="KW-0614">Plasmid</keyword>
<geneLocation type="plasmid" evidence="2 3">
    <name>unnamed3</name>
</geneLocation>
<feature type="transmembrane region" description="Helical" evidence="1">
    <location>
        <begin position="86"/>
        <end position="107"/>
    </location>
</feature>
<evidence type="ECO:0000313" key="2">
    <source>
        <dbReference type="EMBL" id="UPM44975.1"/>
    </source>
</evidence>
<feature type="transmembrane region" description="Helical" evidence="1">
    <location>
        <begin position="59"/>
        <end position="79"/>
    </location>
</feature>
<reference evidence="2" key="1">
    <citation type="submission" date="2022-04" db="EMBL/GenBank/DDBJ databases">
        <title>Halocatena sp. nov., isolated from a salt lake.</title>
        <authorList>
            <person name="Cui H.-L."/>
        </authorList>
    </citation>
    <scope>NUCLEOTIDE SEQUENCE</scope>
    <source>
        <strain evidence="2">AD-1</strain>
        <plasmid evidence="2">unnamed3</plasmid>
    </source>
</reference>
<feature type="transmembrane region" description="Helical" evidence="1">
    <location>
        <begin position="151"/>
        <end position="170"/>
    </location>
</feature>
<dbReference type="AlphaFoldDB" id="A0A8U0A776"/>
<evidence type="ECO:0000313" key="3">
    <source>
        <dbReference type="Proteomes" id="UP000831768"/>
    </source>
</evidence>
<dbReference type="KEGG" id="haad:MW046_18115"/>
<keyword evidence="3" id="KW-1185">Reference proteome</keyword>
<keyword evidence="1" id="KW-0472">Membrane</keyword>
<keyword evidence="2" id="KW-0378">Hydrolase</keyword>
<dbReference type="GeneID" id="71930004"/>
<organism evidence="2 3">
    <name type="scientific">Halocatena salina</name>
    <dbReference type="NCBI Taxonomy" id="2934340"/>
    <lineage>
        <taxon>Archaea</taxon>
        <taxon>Methanobacteriati</taxon>
        <taxon>Methanobacteriota</taxon>
        <taxon>Stenosarchaea group</taxon>
        <taxon>Halobacteria</taxon>
        <taxon>Halobacteriales</taxon>
        <taxon>Natronomonadaceae</taxon>
        <taxon>Halocatena</taxon>
    </lineage>
</organism>
<dbReference type="RefSeq" id="WP_247995629.1">
    <property type="nucleotide sequence ID" value="NZ_CP096022.1"/>
</dbReference>
<sequence>MWPWSHAAVGYLCYSLGTRLVGRYPTVGPTAAVLFGALLPDLVDKPLAWVFGLVPQGYAVAHSVLVAVPVGIGAVVLAHQRARRPLGITFAAGYWSHLLGDVVFGWLQANPHALGRVLWPTVTLPPYDRPVVARLGEYVSVFTGSQTTADAMTVILGASVVYITVGVWFVDGRPGLAPIRRTLERSYDESPEYDE</sequence>
<dbReference type="InterPro" id="IPR007404">
    <property type="entry name" value="YdjM-like"/>
</dbReference>
<feature type="transmembrane region" description="Helical" evidence="1">
    <location>
        <begin position="21"/>
        <end position="39"/>
    </location>
</feature>